<dbReference type="GO" id="GO:0019674">
    <property type="term" value="P:NAD+ metabolic process"/>
    <property type="evidence" value="ECO:0007669"/>
    <property type="project" value="InterPro"/>
</dbReference>
<evidence type="ECO:0000256" key="2">
    <source>
        <dbReference type="ARBA" id="ARBA00022679"/>
    </source>
</evidence>
<dbReference type="EMBL" id="GG663743">
    <property type="protein sequence ID" value="EEH54993.1"/>
    <property type="molecule type" value="Genomic_DNA"/>
</dbReference>
<proteinExistence type="inferred from homology"/>
<keyword evidence="6" id="KW-0521">NADP</keyword>
<evidence type="ECO:0000256" key="6">
    <source>
        <dbReference type="ARBA" id="ARBA00022857"/>
    </source>
</evidence>
<keyword evidence="2" id="KW-0808">Transferase</keyword>
<evidence type="ECO:0000256" key="3">
    <source>
        <dbReference type="ARBA" id="ARBA00022741"/>
    </source>
</evidence>
<dbReference type="KEGG" id="mpp:MICPUCDRAFT_60995"/>
<feature type="domain" description="Tyrosine specific protein phosphatases" evidence="9">
    <location>
        <begin position="229"/>
        <end position="272"/>
    </location>
</feature>
<sequence>MDFKDSMYDECVVDMTPFGIEECYGDVSNAVAEVCVSAHAAETAGNFNMALRRKELRRLRAALWELRVTLERQSKDSGHCTLTVRHKLEALRSASLDVCHPQMRAANAPNATAIPNFQAVHQDFRVDALPDVFADSTEDSIDDDCEVEAEIAFYRGGQPTAEGRAWLAERGFKTVIDLRFEDRDNQWTKPFGGGVGVGKRAPRLADDAGFEVVHMPVTDMEPPTFELVERFIEVANDRARRPMLVHCKAGIGRTGSMVSCWRISRGMDVDEARSISHWSPYDRALALESLCCDFGSIAQETFVRSFADRLAKNKRNAAATIVESVIVKGAGAAYEGAGFLDVAEAEEVDVIDARIATPPPPPLMSGGEGMGSGGVSAEAAAAAETQPAPASSLEQAPDMYVIRTDGFTCTREEVEDGMLKISHPSTQQLVLVWRKPPKRILVLKKLGPALLPQLVEVSHAMLSMGFEVVVEENVVGEMREEKAARDAARRSAAAGASGPGGADGAPGTSLGASAIRDLVLENVESVPDALARVIGTNATTPTEYAGVDLIVCLGGDGVILHASKLFQGPVPPLLGFHFGSMGFLTNHPPDHLAQSLLQSVGRGSNLAGGIKGGIPITLRMRLECSLVKANDSVRNGGDGAPSHAYAVLNEVLVDRGPSPFLSKIEAYDRGLFITTIQADGVMLATATGSTAYSVSAGGSMVHPNVPAILMTPICPHTLSFRPVILPDSVEMELRVADDARCSAWVSFDGKERCELCAGDSIFVRMSECPVPTINYADQTGDFISSLRRCLRWNEREEQKPLDEKVTKKLRKMAQGRVDLATVDLTMDESQDDATFV</sequence>
<dbReference type="InterPro" id="IPR029021">
    <property type="entry name" value="Prot-tyrosine_phosphatase-like"/>
</dbReference>
<dbReference type="InterPro" id="IPR017437">
    <property type="entry name" value="ATP-NAD_kinase_PpnK-typ_C"/>
</dbReference>
<dbReference type="Pfam" id="PF20143">
    <property type="entry name" value="NAD_kinase_C"/>
    <property type="match status" value="1"/>
</dbReference>
<keyword evidence="4" id="KW-0418">Kinase</keyword>
<accession>C1N071</accession>
<dbReference type="Gene3D" id="2.60.200.30">
    <property type="entry name" value="Probable inorganic polyphosphate/atp-NAD kinase, domain 2"/>
    <property type="match status" value="1"/>
</dbReference>
<comment type="similarity">
    <text evidence="1">Belongs to the NAD kinase family.</text>
</comment>
<dbReference type="PANTHER" id="PTHR20275:SF6">
    <property type="entry name" value="NAD KINASE 2, CHLOROPLASTIC"/>
    <property type="match status" value="1"/>
</dbReference>
<dbReference type="Pfam" id="PF22741">
    <property type="entry name" value="PTP-NADK"/>
    <property type="match status" value="1"/>
</dbReference>
<dbReference type="RefSeq" id="XP_003061343.1">
    <property type="nucleotide sequence ID" value="XM_003061297.1"/>
</dbReference>
<dbReference type="InterPro" id="IPR016064">
    <property type="entry name" value="NAD/diacylglycerol_kinase_sf"/>
</dbReference>
<dbReference type="OrthoDB" id="24581at2759"/>
<dbReference type="InterPro" id="IPR000387">
    <property type="entry name" value="Tyr_Pase_dom"/>
</dbReference>
<protein>
    <submittedName>
        <fullName evidence="10">NAD k-like protein</fullName>
    </submittedName>
</protein>
<keyword evidence="11" id="KW-1185">Reference proteome</keyword>
<dbReference type="InterPro" id="IPR055214">
    <property type="entry name" value="PTP-NADK"/>
</dbReference>
<dbReference type="eggNOG" id="KOG2178">
    <property type="taxonomic scope" value="Eukaryota"/>
</dbReference>
<dbReference type="GO" id="GO:0016787">
    <property type="term" value="F:hydrolase activity"/>
    <property type="evidence" value="ECO:0007669"/>
    <property type="project" value="UniProtKB-ARBA"/>
</dbReference>
<dbReference type="OMA" id="SCWRISR"/>
<keyword evidence="3" id="KW-0547">Nucleotide-binding</keyword>
<feature type="region of interest" description="Disordered" evidence="8">
    <location>
        <begin position="358"/>
        <end position="395"/>
    </location>
</feature>
<feature type="region of interest" description="Disordered" evidence="8">
    <location>
        <begin position="486"/>
        <end position="507"/>
    </location>
</feature>
<dbReference type="HAMAP" id="MF_00361">
    <property type="entry name" value="NAD_kinase"/>
    <property type="match status" value="1"/>
</dbReference>
<dbReference type="InterPro" id="IPR002504">
    <property type="entry name" value="NADK"/>
</dbReference>
<dbReference type="PROSITE" id="PS50056">
    <property type="entry name" value="TYR_PHOSPHATASE_2"/>
    <property type="match status" value="1"/>
</dbReference>
<evidence type="ECO:0000256" key="8">
    <source>
        <dbReference type="SAM" id="MobiDB-lite"/>
    </source>
</evidence>
<dbReference type="GO" id="GO:0006741">
    <property type="term" value="P:NADP+ biosynthetic process"/>
    <property type="evidence" value="ECO:0007669"/>
    <property type="project" value="InterPro"/>
</dbReference>
<dbReference type="Pfam" id="PF01513">
    <property type="entry name" value="NAD_kinase"/>
    <property type="match status" value="1"/>
</dbReference>
<evidence type="ECO:0000256" key="7">
    <source>
        <dbReference type="ARBA" id="ARBA00023027"/>
    </source>
</evidence>
<keyword evidence="5" id="KW-0067">ATP-binding</keyword>
<feature type="compositionally biased region" description="Low complexity" evidence="8">
    <location>
        <begin position="375"/>
        <end position="392"/>
    </location>
</feature>
<dbReference type="Proteomes" id="UP000001876">
    <property type="component" value="Unassembled WGS sequence"/>
</dbReference>
<dbReference type="FunFam" id="2.60.200.30:FF:000009">
    <property type="entry name" value="Poly(P)/ATP NAD kinase"/>
    <property type="match status" value="1"/>
</dbReference>
<name>C1N071_MICPC</name>
<evidence type="ECO:0000313" key="11">
    <source>
        <dbReference type="Proteomes" id="UP000001876"/>
    </source>
</evidence>
<dbReference type="GO" id="GO:0005524">
    <property type="term" value="F:ATP binding"/>
    <property type="evidence" value="ECO:0007669"/>
    <property type="project" value="UniProtKB-KW"/>
</dbReference>
<evidence type="ECO:0000259" key="9">
    <source>
        <dbReference type="PROSITE" id="PS50056"/>
    </source>
</evidence>
<gene>
    <name evidence="10" type="ORF">MICPUCDRAFT_60995</name>
</gene>
<dbReference type="SUPFAM" id="SSF111331">
    <property type="entry name" value="NAD kinase/diacylglycerol kinase-like"/>
    <property type="match status" value="1"/>
</dbReference>
<organism evidence="11">
    <name type="scientific">Micromonas pusilla (strain CCMP1545)</name>
    <name type="common">Picoplanktonic green alga</name>
    <dbReference type="NCBI Taxonomy" id="564608"/>
    <lineage>
        <taxon>Eukaryota</taxon>
        <taxon>Viridiplantae</taxon>
        <taxon>Chlorophyta</taxon>
        <taxon>Mamiellophyceae</taxon>
        <taxon>Mamiellales</taxon>
        <taxon>Mamiellaceae</taxon>
        <taxon>Micromonas</taxon>
    </lineage>
</organism>
<dbReference type="Gene3D" id="3.40.50.10330">
    <property type="entry name" value="Probable inorganic polyphosphate/atp-NAD kinase, domain 1"/>
    <property type="match status" value="1"/>
</dbReference>
<dbReference type="GO" id="GO:0003951">
    <property type="term" value="F:NAD+ kinase activity"/>
    <property type="evidence" value="ECO:0007669"/>
    <property type="project" value="InterPro"/>
</dbReference>
<evidence type="ECO:0000256" key="1">
    <source>
        <dbReference type="ARBA" id="ARBA00010995"/>
    </source>
</evidence>
<evidence type="ECO:0000256" key="4">
    <source>
        <dbReference type="ARBA" id="ARBA00022777"/>
    </source>
</evidence>
<dbReference type="STRING" id="564608.C1N071"/>
<dbReference type="PANTHER" id="PTHR20275">
    <property type="entry name" value="NAD KINASE"/>
    <property type="match status" value="1"/>
</dbReference>
<evidence type="ECO:0000256" key="5">
    <source>
        <dbReference type="ARBA" id="ARBA00022840"/>
    </source>
</evidence>
<dbReference type="AlphaFoldDB" id="C1N071"/>
<dbReference type="Gene3D" id="3.90.190.10">
    <property type="entry name" value="Protein tyrosine phosphatase superfamily"/>
    <property type="match status" value="1"/>
</dbReference>
<dbReference type="GeneID" id="9686517"/>
<keyword evidence="7" id="KW-0520">NAD</keyword>
<dbReference type="PROSITE" id="PS00383">
    <property type="entry name" value="TYR_PHOSPHATASE_1"/>
    <property type="match status" value="1"/>
</dbReference>
<dbReference type="SUPFAM" id="SSF52799">
    <property type="entry name" value="(Phosphotyrosine protein) phosphatases II"/>
    <property type="match status" value="1"/>
</dbReference>
<dbReference type="InterPro" id="IPR016130">
    <property type="entry name" value="Tyr_Pase_AS"/>
</dbReference>
<evidence type="ECO:0000313" key="10">
    <source>
        <dbReference type="EMBL" id="EEH54993.1"/>
    </source>
</evidence>
<reference evidence="10 11" key="1">
    <citation type="journal article" date="2009" name="Science">
        <title>Green evolution and dynamic adaptations revealed by genomes of the marine picoeukaryotes Micromonas.</title>
        <authorList>
            <person name="Worden A.Z."/>
            <person name="Lee J.H."/>
            <person name="Mock T."/>
            <person name="Rouze P."/>
            <person name="Simmons M.P."/>
            <person name="Aerts A.L."/>
            <person name="Allen A.E."/>
            <person name="Cuvelier M.L."/>
            <person name="Derelle E."/>
            <person name="Everett M.V."/>
            <person name="Foulon E."/>
            <person name="Grimwood J."/>
            <person name="Gundlach H."/>
            <person name="Henrissat B."/>
            <person name="Napoli C."/>
            <person name="McDonald S.M."/>
            <person name="Parker M.S."/>
            <person name="Rombauts S."/>
            <person name="Salamov A."/>
            <person name="Von Dassow P."/>
            <person name="Badger J.H."/>
            <person name="Coutinho P.M."/>
            <person name="Demir E."/>
            <person name="Dubchak I."/>
            <person name="Gentemann C."/>
            <person name="Eikrem W."/>
            <person name="Gready J.E."/>
            <person name="John U."/>
            <person name="Lanier W."/>
            <person name="Lindquist E.A."/>
            <person name="Lucas S."/>
            <person name="Mayer K.F."/>
            <person name="Moreau H."/>
            <person name="Not F."/>
            <person name="Otillar R."/>
            <person name="Panaud O."/>
            <person name="Pangilinan J."/>
            <person name="Paulsen I."/>
            <person name="Piegu B."/>
            <person name="Poliakov A."/>
            <person name="Robbens S."/>
            <person name="Schmutz J."/>
            <person name="Toulza E."/>
            <person name="Wyss T."/>
            <person name="Zelensky A."/>
            <person name="Zhou K."/>
            <person name="Armbrust E.V."/>
            <person name="Bhattacharya D."/>
            <person name="Goodenough U.W."/>
            <person name="Van de Peer Y."/>
            <person name="Grigoriev I.V."/>
        </authorList>
    </citation>
    <scope>NUCLEOTIDE SEQUENCE [LARGE SCALE GENOMIC DNA]</scope>
    <source>
        <strain evidence="10 11">CCMP1545</strain>
    </source>
</reference>
<dbReference type="InterPro" id="IPR017438">
    <property type="entry name" value="ATP-NAD_kinase_N"/>
</dbReference>